<dbReference type="AlphaFoldDB" id="A0A7X0IHY0"/>
<dbReference type="RefSeq" id="WP_184984976.1">
    <property type="nucleotide sequence ID" value="NZ_BAAALO010000081.1"/>
</dbReference>
<feature type="domain" description="SIS" evidence="1">
    <location>
        <begin position="68"/>
        <end position="228"/>
    </location>
</feature>
<dbReference type="InterPro" id="IPR001347">
    <property type="entry name" value="SIS_dom"/>
</dbReference>
<keyword evidence="2" id="KW-0413">Isomerase</keyword>
<dbReference type="PANTHER" id="PTHR30390:SF6">
    <property type="entry name" value="DNAA INITIATOR-ASSOCIATING PROTEIN DIAA"/>
    <property type="match status" value="1"/>
</dbReference>
<accession>A0A7X0IHY0</accession>
<dbReference type="InterPro" id="IPR035461">
    <property type="entry name" value="GmhA/DiaA"/>
</dbReference>
<dbReference type="GO" id="GO:0016853">
    <property type="term" value="F:isomerase activity"/>
    <property type="evidence" value="ECO:0007669"/>
    <property type="project" value="UniProtKB-KW"/>
</dbReference>
<dbReference type="PROSITE" id="PS51464">
    <property type="entry name" value="SIS"/>
    <property type="match status" value="1"/>
</dbReference>
<dbReference type="EC" id="5.3.1.28" evidence="2"/>
<dbReference type="Pfam" id="PF13580">
    <property type="entry name" value="SIS_2"/>
    <property type="match status" value="1"/>
</dbReference>
<dbReference type="CDD" id="cd05006">
    <property type="entry name" value="SIS_GmhA"/>
    <property type="match status" value="1"/>
</dbReference>
<gene>
    <name evidence="2" type="ORF">BJ992_004991</name>
</gene>
<dbReference type="PANTHER" id="PTHR30390">
    <property type="entry name" value="SEDOHEPTULOSE 7-PHOSPHATE ISOMERASE / DNAA INITIATOR-ASSOCIATING FACTOR FOR REPLICATION INITIATION"/>
    <property type="match status" value="1"/>
</dbReference>
<sequence>MRTTEEDGARHGTDELYPFLGSRPSGNGDELMAAAVASTREKVAEITELRRRVRVLHAERLVACARDMAGRFAAGGRMFTFGNGGSSTDAQQVATAFLAPSTGRPLPALCLTCDVAVMTALSNDVGFDVVFARQLAALARPGDIALGLSTSGGSVNLVGAFQEARARGVLTVALAGYHGGRLAEPPMAGVIDHLFVIPSSSVHRIQEAQTTVYHVLWEATQHALRDSTPIGT</sequence>
<dbReference type="InterPro" id="IPR046348">
    <property type="entry name" value="SIS_dom_sf"/>
</dbReference>
<dbReference type="Gene3D" id="3.40.50.10490">
    <property type="entry name" value="Glucose-6-phosphate isomerase like protein, domain 1"/>
    <property type="match status" value="1"/>
</dbReference>
<dbReference type="GO" id="GO:1901135">
    <property type="term" value="P:carbohydrate derivative metabolic process"/>
    <property type="evidence" value="ECO:0007669"/>
    <property type="project" value="InterPro"/>
</dbReference>
<dbReference type="SUPFAM" id="SSF53697">
    <property type="entry name" value="SIS domain"/>
    <property type="match status" value="1"/>
</dbReference>
<dbReference type="InterPro" id="IPR050099">
    <property type="entry name" value="SIS_GmhA/DiaA_subfam"/>
</dbReference>
<reference evidence="2 3" key="1">
    <citation type="submission" date="2020-08" db="EMBL/GenBank/DDBJ databases">
        <title>Sequencing the genomes of 1000 actinobacteria strains.</title>
        <authorList>
            <person name="Klenk H.-P."/>
        </authorList>
    </citation>
    <scope>NUCLEOTIDE SEQUENCE [LARGE SCALE GENOMIC DNA]</scope>
    <source>
        <strain evidence="2 3">DSM 44936</strain>
    </source>
</reference>
<name>A0A7X0IHY0_9ACTN</name>
<evidence type="ECO:0000313" key="2">
    <source>
        <dbReference type="EMBL" id="MBB6475560.1"/>
    </source>
</evidence>
<evidence type="ECO:0000259" key="1">
    <source>
        <dbReference type="PROSITE" id="PS51464"/>
    </source>
</evidence>
<proteinExistence type="predicted"/>
<keyword evidence="3" id="KW-1185">Reference proteome</keyword>
<dbReference type="Proteomes" id="UP000555564">
    <property type="component" value="Unassembled WGS sequence"/>
</dbReference>
<protein>
    <submittedName>
        <fullName evidence="2">D-sedoheptulose 7-phosphate isomerase</fullName>
        <ecNumber evidence="2">5.3.1.28</ecNumber>
    </submittedName>
</protein>
<comment type="caution">
    <text evidence="2">The sequence shown here is derived from an EMBL/GenBank/DDBJ whole genome shotgun (WGS) entry which is preliminary data.</text>
</comment>
<organism evidence="2 3">
    <name type="scientific">Sphaerisporangium rubeum</name>
    <dbReference type="NCBI Taxonomy" id="321317"/>
    <lineage>
        <taxon>Bacteria</taxon>
        <taxon>Bacillati</taxon>
        <taxon>Actinomycetota</taxon>
        <taxon>Actinomycetes</taxon>
        <taxon>Streptosporangiales</taxon>
        <taxon>Streptosporangiaceae</taxon>
        <taxon>Sphaerisporangium</taxon>
    </lineage>
</organism>
<dbReference type="GO" id="GO:0097367">
    <property type="term" value="F:carbohydrate derivative binding"/>
    <property type="evidence" value="ECO:0007669"/>
    <property type="project" value="InterPro"/>
</dbReference>
<evidence type="ECO:0000313" key="3">
    <source>
        <dbReference type="Proteomes" id="UP000555564"/>
    </source>
</evidence>
<dbReference type="EMBL" id="JACHIU010000001">
    <property type="protein sequence ID" value="MBB6475560.1"/>
    <property type="molecule type" value="Genomic_DNA"/>
</dbReference>